<organism evidence="1 2">
    <name type="scientific">Neobacillus massiliamazoniensis</name>
    <dbReference type="NCBI Taxonomy" id="1499688"/>
    <lineage>
        <taxon>Bacteria</taxon>
        <taxon>Bacillati</taxon>
        <taxon>Bacillota</taxon>
        <taxon>Bacilli</taxon>
        <taxon>Bacillales</taxon>
        <taxon>Bacillaceae</taxon>
        <taxon>Neobacillus</taxon>
    </lineage>
</organism>
<dbReference type="RefSeq" id="WP_090635961.1">
    <property type="nucleotide sequence ID" value="NZ_CVRB01000003.1"/>
</dbReference>
<dbReference type="InterPro" id="IPR025439">
    <property type="entry name" value="Spore_coat_CotO"/>
</dbReference>
<protein>
    <submittedName>
        <fullName evidence="1">Signal recognition particle receptor protein FtsY</fullName>
    </submittedName>
</protein>
<gene>
    <name evidence="1" type="ORF">BN000_03415</name>
</gene>
<sequence length="156" mass="18426">MSSTKGQGPRLFIHQPITTTPVKNMQEVFRSKEEIREEKIKEEKKRRKTVATKEEDLVPIDISVQEEEHKEKQHTSLKKVKSFKDMDLMERIDYLVHFPKMLPPVPCVFYTDSQNYQGYLSEYQDNLVTIQFHDQTKKTISLKELKNVVMIGIKNK</sequence>
<dbReference type="OrthoDB" id="2968468at2"/>
<name>A0A0U1NZN8_9BACI</name>
<dbReference type="STRING" id="1499688.BN000_03415"/>
<dbReference type="EMBL" id="CVRB01000003">
    <property type="protein sequence ID" value="CRK83446.1"/>
    <property type="molecule type" value="Genomic_DNA"/>
</dbReference>
<reference evidence="2" key="1">
    <citation type="submission" date="2015-05" db="EMBL/GenBank/DDBJ databases">
        <authorList>
            <person name="Urmite Genomes"/>
        </authorList>
    </citation>
    <scope>NUCLEOTIDE SEQUENCE [LARGE SCALE GENOMIC DNA]</scope>
    <source>
        <strain evidence="2">LF1</strain>
    </source>
</reference>
<dbReference type="Pfam" id="PF14153">
    <property type="entry name" value="Spore_coat_CotO"/>
    <property type="match status" value="1"/>
</dbReference>
<evidence type="ECO:0000313" key="2">
    <source>
        <dbReference type="Proteomes" id="UP000199087"/>
    </source>
</evidence>
<dbReference type="AlphaFoldDB" id="A0A0U1NZN8"/>
<proteinExistence type="predicted"/>
<keyword evidence="2" id="KW-1185">Reference proteome</keyword>
<evidence type="ECO:0000313" key="1">
    <source>
        <dbReference type="EMBL" id="CRK83446.1"/>
    </source>
</evidence>
<accession>A0A0U1NZN8</accession>
<dbReference type="Proteomes" id="UP000199087">
    <property type="component" value="Unassembled WGS sequence"/>
</dbReference>
<keyword evidence="1" id="KW-0675">Receptor</keyword>